<evidence type="ECO:0000313" key="2">
    <source>
        <dbReference type="EMBL" id="MDQ2069578.1"/>
    </source>
</evidence>
<dbReference type="Proteomes" id="UP001239019">
    <property type="component" value="Unassembled WGS sequence"/>
</dbReference>
<dbReference type="EMBL" id="JAVDDT010000003">
    <property type="protein sequence ID" value="MDQ2069578.1"/>
    <property type="molecule type" value="Genomic_DNA"/>
</dbReference>
<accession>A0ABU0W6M3</accession>
<feature type="transmembrane region" description="Helical" evidence="1">
    <location>
        <begin position="163"/>
        <end position="181"/>
    </location>
</feature>
<feature type="transmembrane region" description="Helical" evidence="1">
    <location>
        <begin position="65"/>
        <end position="87"/>
    </location>
</feature>
<dbReference type="RefSeq" id="WP_306728076.1">
    <property type="nucleotide sequence ID" value="NZ_JAVDDT010000003.1"/>
</dbReference>
<keyword evidence="1" id="KW-0812">Transmembrane</keyword>
<organism evidence="2 3">
    <name type="scientific">Natronospira bacteriovora</name>
    <dbReference type="NCBI Taxonomy" id="3069753"/>
    <lineage>
        <taxon>Bacteria</taxon>
        <taxon>Pseudomonadati</taxon>
        <taxon>Pseudomonadota</taxon>
        <taxon>Gammaproteobacteria</taxon>
        <taxon>Natronospirales</taxon>
        <taxon>Natronospiraceae</taxon>
        <taxon>Natronospira</taxon>
    </lineage>
</organism>
<comment type="caution">
    <text evidence="2">The sequence shown here is derived from an EMBL/GenBank/DDBJ whole genome shotgun (WGS) entry which is preliminary data.</text>
</comment>
<reference evidence="2 3" key="1">
    <citation type="submission" date="2023-08" db="EMBL/GenBank/DDBJ databases">
        <title>Whole-genome sequencing of halo(alkali)philic microorganisms from hypersaline lakes.</title>
        <authorList>
            <person name="Sorokin D.Y."/>
            <person name="Abbas B."/>
            <person name="Merkel A.Y."/>
        </authorList>
    </citation>
    <scope>NUCLEOTIDE SEQUENCE [LARGE SCALE GENOMIC DNA]</scope>
    <source>
        <strain evidence="2 3">AB-CW4</strain>
    </source>
</reference>
<keyword evidence="1" id="KW-1133">Transmembrane helix</keyword>
<evidence type="ECO:0008006" key="4">
    <source>
        <dbReference type="Google" id="ProtNLM"/>
    </source>
</evidence>
<keyword evidence="1" id="KW-0472">Membrane</keyword>
<feature type="transmembrane region" description="Helical" evidence="1">
    <location>
        <begin position="40"/>
        <end position="59"/>
    </location>
</feature>
<evidence type="ECO:0000313" key="3">
    <source>
        <dbReference type="Proteomes" id="UP001239019"/>
    </source>
</evidence>
<gene>
    <name evidence="2" type="ORF">RBH19_06815</name>
</gene>
<proteinExistence type="predicted"/>
<keyword evidence="3" id="KW-1185">Reference proteome</keyword>
<feature type="transmembrane region" description="Helical" evidence="1">
    <location>
        <begin position="99"/>
        <end position="119"/>
    </location>
</feature>
<feature type="transmembrane region" description="Helical" evidence="1">
    <location>
        <begin position="131"/>
        <end position="151"/>
    </location>
</feature>
<protein>
    <recommendedName>
        <fullName evidence="4">Yip1 domain-containing protein</fullName>
    </recommendedName>
</protein>
<name>A0ABU0W6M3_9GAMM</name>
<evidence type="ECO:0000256" key="1">
    <source>
        <dbReference type="SAM" id="Phobius"/>
    </source>
</evidence>
<sequence length="185" mass="20367">MQGFEAVERSVLVFTRWFSVAWQILVFRQGPQDLPGGREWTAMAAALYLLSGFLLLQVRGISGEALLMLAVDLGLVLVFVTLVLRFSGRGERLWQSLQALWLCGAVLNAIALPFAPVLANPPGEPTVWLDLAVVMSLALIFWSIGLMGQVFRHALEWPLGRALLLSLAYAVGNILIHYHLFAPNG</sequence>